<evidence type="ECO:0000256" key="2">
    <source>
        <dbReference type="ARBA" id="ARBA00022552"/>
    </source>
</evidence>
<proteinExistence type="predicted"/>
<evidence type="ECO:0000313" key="9">
    <source>
        <dbReference type="Proteomes" id="UP000032141"/>
    </source>
</evidence>
<evidence type="ECO:0000259" key="6">
    <source>
        <dbReference type="Pfam" id="PF00240"/>
    </source>
</evidence>
<dbReference type="InterPro" id="IPR000626">
    <property type="entry name" value="Ubiquitin-like_dom"/>
</dbReference>
<dbReference type="InterPro" id="IPR029071">
    <property type="entry name" value="Ubiquitin-like_domsf"/>
</dbReference>
<dbReference type="EnsemblPlants" id="Bo7g005120.1">
    <property type="protein sequence ID" value="Bo7g005120.1"/>
    <property type="gene ID" value="Bo7g005120"/>
</dbReference>
<dbReference type="Gramene" id="Bo7g005120.1">
    <property type="protein sequence ID" value="Bo7g005120.1"/>
    <property type="gene ID" value="Bo7g005120"/>
</dbReference>
<feature type="domain" description="Ubiquitin-like" evidence="6">
    <location>
        <begin position="187"/>
        <end position="221"/>
    </location>
</feature>
<dbReference type="AlphaFoldDB" id="A0A0D3D2F6"/>
<protein>
    <submittedName>
        <fullName evidence="8">Uncharacterized protein</fullName>
    </submittedName>
</protein>
<dbReference type="SUPFAM" id="SSF54236">
    <property type="entry name" value="Ubiquitin-like"/>
    <property type="match status" value="1"/>
</dbReference>
<dbReference type="GO" id="GO:0006364">
    <property type="term" value="P:rRNA processing"/>
    <property type="evidence" value="ECO:0007669"/>
    <property type="project" value="UniProtKB-KW"/>
</dbReference>
<reference evidence="8" key="2">
    <citation type="submission" date="2015-03" db="UniProtKB">
        <authorList>
            <consortium name="EnsemblPlants"/>
        </authorList>
    </citation>
    <scope>IDENTIFICATION</scope>
</reference>
<reference evidence="8 9" key="1">
    <citation type="journal article" date="2014" name="Genome Biol.">
        <title>Transcriptome and methylome profiling reveals relics of genome dominance in the mesopolyploid Brassica oleracea.</title>
        <authorList>
            <person name="Parkin I.A."/>
            <person name="Koh C."/>
            <person name="Tang H."/>
            <person name="Robinson S.J."/>
            <person name="Kagale S."/>
            <person name="Clarke W.E."/>
            <person name="Town C.D."/>
            <person name="Nixon J."/>
            <person name="Krishnakumar V."/>
            <person name="Bidwell S.L."/>
            <person name="Denoeud F."/>
            <person name="Belcram H."/>
            <person name="Links M.G."/>
            <person name="Just J."/>
            <person name="Clarke C."/>
            <person name="Bender T."/>
            <person name="Huebert T."/>
            <person name="Mason A.S."/>
            <person name="Pires J.C."/>
            <person name="Barker G."/>
            <person name="Moore J."/>
            <person name="Walley P.G."/>
            <person name="Manoli S."/>
            <person name="Batley J."/>
            <person name="Edwards D."/>
            <person name="Nelson M.N."/>
            <person name="Wang X."/>
            <person name="Paterson A.H."/>
            <person name="King G."/>
            <person name="Bancroft I."/>
            <person name="Chalhoub B."/>
            <person name="Sharpe A.G."/>
        </authorList>
    </citation>
    <scope>NUCLEOTIDE SEQUENCE</scope>
    <source>
        <strain evidence="8 9">cv. TO1000</strain>
    </source>
</reference>
<dbReference type="OMA" id="YMKVTRH"/>
<feature type="domain" description="U3 small nucleolar RNA-associated protein 15 C-terminal" evidence="7">
    <location>
        <begin position="25"/>
        <end position="105"/>
    </location>
</feature>
<sequence length="227" mass="26293">MRLRSVKSQVEESRRRALRPTYFQRGKEDYLVKEKKGVKLTRHDKLLKKSMHKEALVSVLEEKKPANVMAVMEELVARRKMMKCVSNMEEGELGLLPSFVQRNLKREVNPEIKIQQSLMESHNKTLTSLCVGRLVLVEAAENRLVGVPLDGYMKVTRHDKLLKKFRHKEALVSVLEEKKVQCISFQIFVKNLKGKTIILEVLSSNTIQRVKAMIQDKEKFHSTIIRG</sequence>
<dbReference type="PANTHER" id="PTHR19924">
    <property type="entry name" value="UTP15 U3 SMALL NUCLEOLAR RNA-ASSOCIATED PROTEIN 15 FAMILY MEMBER"/>
    <property type="match status" value="1"/>
</dbReference>
<evidence type="ECO:0000256" key="5">
    <source>
        <dbReference type="ARBA" id="ARBA00023242"/>
    </source>
</evidence>
<dbReference type="eggNOG" id="KOG0310">
    <property type="taxonomic scope" value="Eukaryota"/>
</dbReference>
<dbReference type="STRING" id="109376.A0A0D3D2F6"/>
<dbReference type="Gene3D" id="3.10.20.90">
    <property type="entry name" value="Phosphatidylinositol 3-kinase Catalytic Subunit, Chain A, domain 1"/>
    <property type="match status" value="1"/>
</dbReference>
<dbReference type="GO" id="GO:0005730">
    <property type="term" value="C:nucleolus"/>
    <property type="evidence" value="ECO:0007669"/>
    <property type="project" value="InterPro"/>
</dbReference>
<dbReference type="PANTHER" id="PTHR19924:SF26">
    <property type="entry name" value="U3 SMALL NUCLEOLAR RNA-ASSOCIATED PROTEIN 15 HOMOLOG"/>
    <property type="match status" value="1"/>
</dbReference>
<dbReference type="GO" id="GO:0045943">
    <property type="term" value="P:positive regulation of transcription by RNA polymerase I"/>
    <property type="evidence" value="ECO:0007669"/>
    <property type="project" value="TreeGrafter"/>
</dbReference>
<organism evidence="8 9">
    <name type="scientific">Brassica oleracea var. oleracea</name>
    <dbReference type="NCBI Taxonomy" id="109376"/>
    <lineage>
        <taxon>Eukaryota</taxon>
        <taxon>Viridiplantae</taxon>
        <taxon>Streptophyta</taxon>
        <taxon>Embryophyta</taxon>
        <taxon>Tracheophyta</taxon>
        <taxon>Spermatophyta</taxon>
        <taxon>Magnoliopsida</taxon>
        <taxon>eudicotyledons</taxon>
        <taxon>Gunneridae</taxon>
        <taxon>Pentapetalae</taxon>
        <taxon>rosids</taxon>
        <taxon>malvids</taxon>
        <taxon>Brassicales</taxon>
        <taxon>Brassicaceae</taxon>
        <taxon>Brassiceae</taxon>
        <taxon>Brassica</taxon>
    </lineage>
</organism>
<evidence type="ECO:0000256" key="4">
    <source>
        <dbReference type="ARBA" id="ARBA00022737"/>
    </source>
</evidence>
<evidence type="ECO:0000256" key="3">
    <source>
        <dbReference type="ARBA" id="ARBA00022574"/>
    </source>
</evidence>
<keyword evidence="4" id="KW-0677">Repeat</keyword>
<name>A0A0D3D2F6_BRAOL</name>
<keyword evidence="3" id="KW-0853">WD repeat</keyword>
<dbReference type="Pfam" id="PF00240">
    <property type="entry name" value="ubiquitin"/>
    <property type="match status" value="1"/>
</dbReference>
<dbReference type="InterPro" id="IPR018983">
    <property type="entry name" value="U3_snoRNA-assocProt_15_C"/>
</dbReference>
<dbReference type="Pfam" id="PF09384">
    <property type="entry name" value="UTP15_C"/>
    <property type="match status" value="1"/>
</dbReference>
<keyword evidence="9" id="KW-1185">Reference proteome</keyword>
<dbReference type="HOGENOM" id="CLU_1221196_0_0_1"/>
<evidence type="ECO:0000259" key="7">
    <source>
        <dbReference type="Pfam" id="PF09384"/>
    </source>
</evidence>
<comment type="subcellular location">
    <subcellularLocation>
        <location evidence="1">Nucleus</location>
    </subcellularLocation>
</comment>
<keyword evidence="2" id="KW-0698">rRNA processing</keyword>
<evidence type="ECO:0000313" key="8">
    <source>
        <dbReference type="EnsemblPlants" id="Bo7g005120.1"/>
    </source>
</evidence>
<evidence type="ECO:0000256" key="1">
    <source>
        <dbReference type="ARBA" id="ARBA00004123"/>
    </source>
</evidence>
<keyword evidence="5" id="KW-0539">Nucleus</keyword>
<dbReference type="Proteomes" id="UP000032141">
    <property type="component" value="Chromosome C7"/>
</dbReference>
<accession>A0A0D3D2F6</accession>